<keyword evidence="1" id="KW-0378">Hydrolase</keyword>
<keyword evidence="1" id="KW-0067">ATP-binding</keyword>
<protein>
    <submittedName>
        <fullName evidence="1">Pre-mRNA-splicing factor ATP-dependent RNA helicase DEAH7</fullName>
    </submittedName>
</protein>
<dbReference type="AlphaFoldDB" id="A0A2U1KHP3"/>
<keyword evidence="2" id="KW-1185">Reference proteome</keyword>
<dbReference type="GO" id="GO:0004386">
    <property type="term" value="F:helicase activity"/>
    <property type="evidence" value="ECO:0007669"/>
    <property type="project" value="UniProtKB-KW"/>
</dbReference>
<accession>A0A2U1KHP3</accession>
<organism evidence="1 2">
    <name type="scientific">Artemisia annua</name>
    <name type="common">Sweet wormwood</name>
    <dbReference type="NCBI Taxonomy" id="35608"/>
    <lineage>
        <taxon>Eukaryota</taxon>
        <taxon>Viridiplantae</taxon>
        <taxon>Streptophyta</taxon>
        <taxon>Embryophyta</taxon>
        <taxon>Tracheophyta</taxon>
        <taxon>Spermatophyta</taxon>
        <taxon>Magnoliopsida</taxon>
        <taxon>eudicotyledons</taxon>
        <taxon>Gunneridae</taxon>
        <taxon>Pentapetalae</taxon>
        <taxon>asterids</taxon>
        <taxon>campanulids</taxon>
        <taxon>Asterales</taxon>
        <taxon>Asteraceae</taxon>
        <taxon>Asteroideae</taxon>
        <taxon>Anthemideae</taxon>
        <taxon>Artemisiinae</taxon>
        <taxon>Artemisia</taxon>
    </lineage>
</organism>
<reference evidence="1 2" key="1">
    <citation type="journal article" date="2018" name="Mol. Plant">
        <title>The genome of Artemisia annua provides insight into the evolution of Asteraceae family and artemisinin biosynthesis.</title>
        <authorList>
            <person name="Shen Q."/>
            <person name="Zhang L."/>
            <person name="Liao Z."/>
            <person name="Wang S."/>
            <person name="Yan T."/>
            <person name="Shi P."/>
            <person name="Liu M."/>
            <person name="Fu X."/>
            <person name="Pan Q."/>
            <person name="Wang Y."/>
            <person name="Lv Z."/>
            <person name="Lu X."/>
            <person name="Zhang F."/>
            <person name="Jiang W."/>
            <person name="Ma Y."/>
            <person name="Chen M."/>
            <person name="Hao X."/>
            <person name="Li L."/>
            <person name="Tang Y."/>
            <person name="Lv G."/>
            <person name="Zhou Y."/>
            <person name="Sun X."/>
            <person name="Brodelius P.E."/>
            <person name="Rose J.K.C."/>
            <person name="Tang K."/>
        </authorList>
    </citation>
    <scope>NUCLEOTIDE SEQUENCE [LARGE SCALE GENOMIC DNA]</scope>
    <source>
        <strain evidence="2">cv. Huhao1</strain>
        <tissue evidence="1">Leaf</tissue>
    </source>
</reference>
<evidence type="ECO:0000313" key="2">
    <source>
        <dbReference type="Proteomes" id="UP000245207"/>
    </source>
</evidence>
<proteinExistence type="predicted"/>
<dbReference type="EMBL" id="PKPP01018507">
    <property type="protein sequence ID" value="PWA36251.1"/>
    <property type="molecule type" value="Genomic_DNA"/>
</dbReference>
<dbReference type="Proteomes" id="UP000245207">
    <property type="component" value="Unassembled WGS sequence"/>
</dbReference>
<keyword evidence="1" id="KW-0347">Helicase</keyword>
<sequence length="92" mass="10238">MAKISRKVPTLFVKFMRNEIGADTAVVGEDGKIDLKGDAKFGQHMKTGEYLPQFSVRNDLLQTCVAAVSVAKRVAEEMEMELADLVVYAIRF</sequence>
<dbReference type="STRING" id="35608.A0A2U1KHP3"/>
<keyword evidence="1" id="KW-0547">Nucleotide-binding</keyword>
<dbReference type="OrthoDB" id="1684135at2759"/>
<comment type="caution">
    <text evidence="1">The sequence shown here is derived from an EMBL/GenBank/DDBJ whole genome shotgun (WGS) entry which is preliminary data.</text>
</comment>
<name>A0A2U1KHP3_ARTAN</name>
<evidence type="ECO:0000313" key="1">
    <source>
        <dbReference type="EMBL" id="PWA36251.1"/>
    </source>
</evidence>
<gene>
    <name evidence="1" type="ORF">CTI12_AA601780</name>
</gene>